<dbReference type="FunFam" id="2.60.40.770:FF:000001">
    <property type="entry name" value="NPC intracellular cholesterol transporter 2"/>
    <property type="match status" value="1"/>
</dbReference>
<dbReference type="SMART" id="SM00737">
    <property type="entry name" value="ML"/>
    <property type="match status" value="1"/>
</dbReference>
<evidence type="ECO:0000256" key="3">
    <source>
        <dbReference type="ARBA" id="ARBA00022525"/>
    </source>
</evidence>
<dbReference type="GO" id="GO:0005576">
    <property type="term" value="C:extracellular region"/>
    <property type="evidence" value="ECO:0007669"/>
    <property type="project" value="UniProtKB-SubCell"/>
</dbReference>
<name>A0A0K8RAS2_IXORI</name>
<accession>A0A0K8RAS2</accession>
<feature type="domain" description="MD-2-related lipid-recognition" evidence="4">
    <location>
        <begin position="49"/>
        <end position="168"/>
    </location>
</feature>
<comment type="similarity">
    <text evidence="2">Belongs to the NPC2 family.</text>
</comment>
<proteinExistence type="evidence at transcript level"/>
<organism evidence="5">
    <name type="scientific">Ixodes ricinus</name>
    <name type="common">Common tick</name>
    <name type="synonym">Acarus ricinus</name>
    <dbReference type="NCBI Taxonomy" id="34613"/>
    <lineage>
        <taxon>Eukaryota</taxon>
        <taxon>Metazoa</taxon>
        <taxon>Ecdysozoa</taxon>
        <taxon>Arthropoda</taxon>
        <taxon>Chelicerata</taxon>
        <taxon>Arachnida</taxon>
        <taxon>Acari</taxon>
        <taxon>Parasitiformes</taxon>
        <taxon>Ixodida</taxon>
        <taxon>Ixodoidea</taxon>
        <taxon>Ixodidae</taxon>
        <taxon>Ixodinae</taxon>
        <taxon>Ixodes</taxon>
    </lineage>
</organism>
<reference evidence="5" key="1">
    <citation type="submission" date="2012-12" db="EMBL/GenBank/DDBJ databases">
        <title>Identification and characterization of a phenylalanine ammonia-lyase gene family in Isatis indigotica Fort.</title>
        <authorList>
            <person name="Liu Q."/>
            <person name="Chen J."/>
            <person name="Zhou X."/>
            <person name="Di P."/>
            <person name="Xiao Y."/>
            <person name="Xuan H."/>
            <person name="Zhang L."/>
            <person name="Chen W."/>
        </authorList>
    </citation>
    <scope>NUCLEOTIDE SEQUENCE</scope>
    <source>
        <tissue evidence="5">Salivary gland</tissue>
    </source>
</reference>
<evidence type="ECO:0000259" key="4">
    <source>
        <dbReference type="SMART" id="SM00737"/>
    </source>
</evidence>
<protein>
    <submittedName>
        <fullName evidence="5">Putative ml domain protein</fullName>
    </submittedName>
</protein>
<dbReference type="Gene3D" id="2.60.40.770">
    <property type="match status" value="1"/>
</dbReference>
<dbReference type="InterPro" id="IPR003172">
    <property type="entry name" value="ML_dom"/>
</dbReference>
<evidence type="ECO:0000313" key="5">
    <source>
        <dbReference type="EMBL" id="JAA67584.1"/>
    </source>
</evidence>
<comment type="subcellular location">
    <subcellularLocation>
        <location evidence="1">Secreted</location>
    </subcellularLocation>
</comment>
<sequence length="173" mass="18768">MTKKQCSKPRSCSAFVPRFVQPSSEMNLFHKMLTVLTSTLCQAQQRITFQHCGGSVIQSLIVTPCTSDPCVIPVGTQINITFEVESNQDSNRVLFDPRVTVLGVQLPIPGVKKDACRSGAVFCPVHKGKLFAGTISAYVYNFVPSLTVTTTWKMLGAQGIIACGATNVTVVRK</sequence>
<dbReference type="InterPro" id="IPR014756">
    <property type="entry name" value="Ig_E-set"/>
</dbReference>
<dbReference type="Pfam" id="PF02221">
    <property type="entry name" value="E1_DerP2_DerF2"/>
    <property type="match status" value="1"/>
</dbReference>
<dbReference type="EMBL" id="GADI01006224">
    <property type="protein sequence ID" value="JAA67584.1"/>
    <property type="molecule type" value="mRNA"/>
</dbReference>
<evidence type="ECO:0000256" key="2">
    <source>
        <dbReference type="ARBA" id="ARBA00006370"/>
    </source>
</evidence>
<evidence type="ECO:0000256" key="1">
    <source>
        <dbReference type="ARBA" id="ARBA00004613"/>
    </source>
</evidence>
<dbReference type="AlphaFoldDB" id="A0A0K8RAS2"/>
<keyword evidence="3" id="KW-0964">Secreted</keyword>
<dbReference type="SUPFAM" id="SSF81296">
    <property type="entry name" value="E set domains"/>
    <property type="match status" value="1"/>
</dbReference>